<sequence>MQYVALFVQEKHGYMVEFPDFPACVTFGVDLDEAVDMAHEALAMFVEEMVAEGQELPTPKVKKSLLAMPENQGKKAINIKLKGDGTDFEEFEVVMHAHLLERIEKYCRDQGASPADFLAAAARDAIRTDIFQN</sequence>
<organism evidence="2 3">
    <name type="scientific">Pseudodesulfovibrio sediminis</name>
    <dbReference type="NCBI Taxonomy" id="2810563"/>
    <lineage>
        <taxon>Bacteria</taxon>
        <taxon>Pseudomonadati</taxon>
        <taxon>Thermodesulfobacteriota</taxon>
        <taxon>Desulfovibrionia</taxon>
        <taxon>Desulfovibrionales</taxon>
        <taxon>Desulfovibrionaceae</taxon>
    </lineage>
</organism>
<dbReference type="RefSeq" id="WP_283816519.1">
    <property type="nucleotide sequence ID" value="NZ_AP024485.1"/>
</dbReference>
<accession>A0ABM7P3S7</accession>
<evidence type="ECO:0000313" key="3">
    <source>
        <dbReference type="Proteomes" id="UP001053296"/>
    </source>
</evidence>
<dbReference type="SUPFAM" id="SSF143100">
    <property type="entry name" value="TTHA1013/TTHA0281-like"/>
    <property type="match status" value="1"/>
</dbReference>
<evidence type="ECO:0000259" key="1">
    <source>
        <dbReference type="Pfam" id="PF15919"/>
    </source>
</evidence>
<dbReference type="InterPro" id="IPR031807">
    <property type="entry name" value="HicB-like"/>
</dbReference>
<gene>
    <name evidence="2" type="ORF">PSDVSF_07620</name>
</gene>
<name>A0ABM7P3S7_9BACT</name>
<evidence type="ECO:0000313" key="2">
    <source>
        <dbReference type="EMBL" id="BCS87520.1"/>
    </source>
</evidence>
<reference evidence="2" key="1">
    <citation type="journal article" date="2022" name="Arch. Microbiol.">
        <title>Pseudodesulfovibrio sediminis sp. nov., a mesophilic and neutrophilic sulfate-reducing bacterium isolated from sediment of a brackish lake.</title>
        <authorList>
            <person name="Takahashi A."/>
            <person name="Kojima H."/>
            <person name="Watanabe M."/>
            <person name="Fukui M."/>
        </authorList>
    </citation>
    <scope>NUCLEOTIDE SEQUENCE</scope>
    <source>
        <strain evidence="2">SF6</strain>
    </source>
</reference>
<dbReference type="InterPro" id="IPR035069">
    <property type="entry name" value="TTHA1013/TTHA0281-like"/>
</dbReference>
<dbReference type="Gene3D" id="3.30.160.250">
    <property type="match status" value="1"/>
</dbReference>
<dbReference type="Pfam" id="PF15919">
    <property type="entry name" value="HicB_lk_antitox"/>
    <property type="match status" value="1"/>
</dbReference>
<proteinExistence type="predicted"/>
<dbReference type="Proteomes" id="UP001053296">
    <property type="component" value="Chromosome"/>
</dbReference>
<dbReference type="EMBL" id="AP024485">
    <property type="protein sequence ID" value="BCS87520.1"/>
    <property type="molecule type" value="Genomic_DNA"/>
</dbReference>
<protein>
    <recommendedName>
        <fullName evidence="1">HicB-like antitoxin of toxin-antitoxin system domain-containing protein</fullName>
    </recommendedName>
</protein>
<keyword evidence="3" id="KW-1185">Reference proteome</keyword>
<feature type="domain" description="HicB-like antitoxin of toxin-antitoxin system" evidence="1">
    <location>
        <begin position="8"/>
        <end position="122"/>
    </location>
</feature>